<reference evidence="3" key="1">
    <citation type="submission" date="2023-02" db="EMBL/GenBank/DDBJ databases">
        <title>Colletotrichum kahawae CIFC_Que2 genome sequencing and assembly.</title>
        <authorList>
            <person name="Baroncelli R."/>
        </authorList>
    </citation>
    <scope>NUCLEOTIDE SEQUENCE</scope>
    <source>
        <strain evidence="3">CIFC_Que2</strain>
    </source>
</reference>
<protein>
    <submittedName>
        <fullName evidence="3">CCCH zinc finger DNA binding protein</fullName>
    </submittedName>
</protein>
<keyword evidence="1" id="KW-0479">Metal-binding</keyword>
<evidence type="ECO:0000313" key="4">
    <source>
        <dbReference type="Proteomes" id="UP001281614"/>
    </source>
</evidence>
<dbReference type="Proteomes" id="UP001281614">
    <property type="component" value="Unassembled WGS sequence"/>
</dbReference>
<feature type="domain" description="C3H1-type" evidence="2">
    <location>
        <begin position="277"/>
        <end position="305"/>
    </location>
</feature>
<accession>A0AAE0DB87</accession>
<evidence type="ECO:0000259" key="2">
    <source>
        <dbReference type="PROSITE" id="PS50103"/>
    </source>
</evidence>
<dbReference type="Pfam" id="PF25540">
    <property type="entry name" value="DUF7923"/>
    <property type="match status" value="1"/>
</dbReference>
<gene>
    <name evidence="3" type="ORF">CKAH01_12294</name>
</gene>
<dbReference type="PROSITE" id="PS50103">
    <property type="entry name" value="ZF_C3H1"/>
    <property type="match status" value="1"/>
</dbReference>
<organism evidence="3 4">
    <name type="scientific">Colletotrichum kahawae</name>
    <name type="common">Coffee berry disease fungus</name>
    <dbReference type="NCBI Taxonomy" id="34407"/>
    <lineage>
        <taxon>Eukaryota</taxon>
        <taxon>Fungi</taxon>
        <taxon>Dikarya</taxon>
        <taxon>Ascomycota</taxon>
        <taxon>Pezizomycotina</taxon>
        <taxon>Sordariomycetes</taxon>
        <taxon>Hypocreomycetidae</taxon>
        <taxon>Glomerellales</taxon>
        <taxon>Glomerellaceae</taxon>
        <taxon>Colletotrichum</taxon>
        <taxon>Colletotrichum gloeosporioides species complex</taxon>
    </lineage>
</organism>
<comment type="caution">
    <text evidence="3">The sequence shown here is derived from an EMBL/GenBank/DDBJ whole genome shotgun (WGS) entry which is preliminary data.</text>
</comment>
<feature type="zinc finger region" description="C3H1-type" evidence="1">
    <location>
        <begin position="277"/>
        <end position="305"/>
    </location>
</feature>
<evidence type="ECO:0000256" key="1">
    <source>
        <dbReference type="PROSITE-ProRule" id="PRU00723"/>
    </source>
</evidence>
<keyword evidence="1" id="KW-0863">Zinc-finger</keyword>
<keyword evidence="1" id="KW-0862">Zinc</keyword>
<evidence type="ECO:0000313" key="3">
    <source>
        <dbReference type="EMBL" id="KAK2776644.1"/>
    </source>
</evidence>
<dbReference type="InterPro" id="IPR057683">
    <property type="entry name" value="DUF7923"/>
</dbReference>
<dbReference type="PANTHER" id="PTHR37543:SF1">
    <property type="entry name" value="CCCH ZINC FINGER DNA BINDING PROTEIN (AFU_ORTHOLOGUE AFUA_5G12760)"/>
    <property type="match status" value="1"/>
</dbReference>
<dbReference type="GO" id="GO:0008270">
    <property type="term" value="F:zinc ion binding"/>
    <property type="evidence" value="ECO:0007669"/>
    <property type="project" value="UniProtKB-KW"/>
</dbReference>
<keyword evidence="4" id="KW-1185">Reference proteome</keyword>
<proteinExistence type="predicted"/>
<dbReference type="InterPro" id="IPR000571">
    <property type="entry name" value="Znf_CCCH"/>
</dbReference>
<name>A0AAE0DB87_COLKA</name>
<dbReference type="AlphaFoldDB" id="A0AAE0DB87"/>
<sequence length="356" mass="39557">MEVEENAYRDRFADIRASLSGGVDGGFRLIEFRDDFIKKGEDGGRIAADALLAALQNYFNQLHGGCVHMDIVVRAFANVSGLEMALKRDSRLQNCSQLRDFVTGFNNRGSFFDFVDVGPGKERADAKIRENMKFFLGSSRCQHIVVACGYDTGYAPFLGQLVGDKEIANRITLLEGPPFPPAIRKLGLKTARFSSVFQEAPHLAHGQGSIVSDVNTISAVRPPFGTERGLVAPVKTLFSSWRNGKAQLWRLAPVVRNEAGRRVDKALVVDDSTVERIQGKNLCFFLFLRGECKMKNGCRRNHEHQELTDNEFDALWYVARKGRCKKSQKADAGGVDCSDERCVYGHGNAAILNRCE</sequence>
<dbReference type="PANTHER" id="PTHR37543">
    <property type="entry name" value="CCCH ZINC FINGER DNA BINDING PROTEIN (AFU_ORTHOLOGUE AFUA_5G12760)"/>
    <property type="match status" value="1"/>
</dbReference>
<dbReference type="EMBL" id="VYYT01000025">
    <property type="protein sequence ID" value="KAK2776644.1"/>
    <property type="molecule type" value="Genomic_DNA"/>
</dbReference>